<name>A0A1F7W8P6_9BACT</name>
<evidence type="ECO:0000313" key="1">
    <source>
        <dbReference type="EMBL" id="OGL99150.1"/>
    </source>
</evidence>
<dbReference type="EMBL" id="MGFE01000009">
    <property type="protein sequence ID" value="OGL99150.1"/>
    <property type="molecule type" value="Genomic_DNA"/>
</dbReference>
<organism evidence="1 2">
    <name type="scientific">Candidatus Uhrbacteria bacterium RIFOXYB2_FULL_57_15</name>
    <dbReference type="NCBI Taxonomy" id="1802422"/>
    <lineage>
        <taxon>Bacteria</taxon>
        <taxon>Candidatus Uhriibacteriota</taxon>
    </lineage>
</organism>
<proteinExistence type="predicted"/>
<accession>A0A1F7W8P6</accession>
<sequence>MAESKRVAWVNIAAGRAMVIESDDRMFFLEVRPDGTINGPFEPGALRVGMWLQPACCILMEEDPGAFPYEAAQAFLIRKHWLSRMVGAFVIAIEASYSLDLRGRVCRELSEFAISAPPEATEEFRQILLVTPWPEGAETRSVALTGRAAEIFAEAVTKHGHAPS</sequence>
<comment type="caution">
    <text evidence="1">The sequence shown here is derived from an EMBL/GenBank/DDBJ whole genome shotgun (WGS) entry which is preliminary data.</text>
</comment>
<evidence type="ECO:0000313" key="2">
    <source>
        <dbReference type="Proteomes" id="UP000176501"/>
    </source>
</evidence>
<dbReference type="AlphaFoldDB" id="A0A1F7W8P6"/>
<dbReference type="Proteomes" id="UP000176501">
    <property type="component" value="Unassembled WGS sequence"/>
</dbReference>
<protein>
    <submittedName>
        <fullName evidence="1">Uncharacterized protein</fullName>
    </submittedName>
</protein>
<gene>
    <name evidence="1" type="ORF">A2304_03290</name>
</gene>
<reference evidence="1 2" key="1">
    <citation type="journal article" date="2016" name="Nat. Commun.">
        <title>Thousands of microbial genomes shed light on interconnected biogeochemical processes in an aquifer system.</title>
        <authorList>
            <person name="Anantharaman K."/>
            <person name="Brown C.T."/>
            <person name="Hug L.A."/>
            <person name="Sharon I."/>
            <person name="Castelle C.J."/>
            <person name="Probst A.J."/>
            <person name="Thomas B.C."/>
            <person name="Singh A."/>
            <person name="Wilkins M.J."/>
            <person name="Karaoz U."/>
            <person name="Brodie E.L."/>
            <person name="Williams K.H."/>
            <person name="Hubbard S.S."/>
            <person name="Banfield J.F."/>
        </authorList>
    </citation>
    <scope>NUCLEOTIDE SEQUENCE [LARGE SCALE GENOMIC DNA]</scope>
</reference>